<feature type="coiled-coil region" evidence="1">
    <location>
        <begin position="19"/>
        <end position="46"/>
    </location>
</feature>
<geneLocation type="plasmid" evidence="4">
    <name>pic001a</name>
</geneLocation>
<evidence type="ECO:0000256" key="1">
    <source>
        <dbReference type="SAM" id="Coils"/>
    </source>
</evidence>
<keyword evidence="3" id="KW-0614">Plasmid</keyword>
<dbReference type="RefSeq" id="WP_126039509.1">
    <property type="nucleotide sequence ID" value="NZ_CP022299.1"/>
</dbReference>
<feature type="signal peptide" evidence="2">
    <location>
        <begin position="1"/>
        <end position="19"/>
    </location>
</feature>
<dbReference type="EMBL" id="CP022299">
    <property type="protein sequence ID" value="AZN65837.1"/>
    <property type="molecule type" value="Genomic_DNA"/>
</dbReference>
<evidence type="ECO:0000313" key="3">
    <source>
        <dbReference type="EMBL" id="AZN65837.1"/>
    </source>
</evidence>
<protein>
    <submittedName>
        <fullName evidence="3">Porin</fullName>
    </submittedName>
</protein>
<accession>A0A3S9AQG4</accession>
<dbReference type="Pfam" id="PF19577">
    <property type="entry name" value="DcaP"/>
    <property type="match status" value="1"/>
</dbReference>
<dbReference type="InterPro" id="IPR045748">
    <property type="entry name" value="DcaP"/>
</dbReference>
<organism evidence="3 4">
    <name type="scientific">Acinetobacter johnsonii</name>
    <dbReference type="NCBI Taxonomy" id="40214"/>
    <lineage>
        <taxon>Bacteria</taxon>
        <taxon>Pseudomonadati</taxon>
        <taxon>Pseudomonadota</taxon>
        <taxon>Gammaproteobacteria</taxon>
        <taxon>Moraxellales</taxon>
        <taxon>Moraxellaceae</taxon>
        <taxon>Acinetobacter</taxon>
    </lineage>
</organism>
<keyword evidence="2" id="KW-0732">Signal</keyword>
<evidence type="ECO:0000256" key="2">
    <source>
        <dbReference type="SAM" id="SignalP"/>
    </source>
</evidence>
<keyword evidence="1" id="KW-0175">Coiled coil</keyword>
<sequence>MKKKLVICMLGIMVSPAYANQVDSKILELENQILLLKQQMEEDRKVRQYLVSQQQEIKQDQLKNNNSKSQFSEHDLKFYGQLRLDGAIDFESSNGGTFGKLNSVPLEGTNGNRSEFNLTASRLGVDLKKNINGKDLNAKIETDFWDGSSGDGKLRIRHAYIDYNNWLLGQTVSLTGNLETATESVDYTAFLGTAWVRVPQVRYNFTLDEHHNLKTALEYVNSRSSELPALTAKYTYKNGDITGLVQGFVNEKRAHLADKDIDKLGWGVGAGLKYQITPSSSIQGNYYHIEGDQKFLPYTAQGSTANNALAGGDFSVNAAEDDLDLNELDSYVIGFSHKFNPLLRMNLAASLFQYADDTAYAKNNPLMNKTLTDYAANIYFTPIKSLELGVEYHYGNREVFNGSDVDVSRLNLAAIYKF</sequence>
<reference evidence="3 4" key="1">
    <citation type="submission" date="2017-06" db="EMBL/GenBank/DDBJ databases">
        <title>Complete Genome Sequence of the Carbazole-Degrading Bacterium Acinetobacter johnsonii IC001.</title>
        <authorList>
            <person name="Vejarano F."/>
            <person name="Suzuki-Minakuchi C."/>
            <person name="Ohtsubo Y."/>
            <person name="Tsuda M."/>
            <person name="Okada K."/>
            <person name="Nojiri H."/>
        </authorList>
    </citation>
    <scope>NUCLEOTIDE SEQUENCE [LARGE SCALE GENOMIC DNA]</scope>
    <source>
        <strain evidence="3 4">IC001</strain>
        <plasmid evidence="4">pic001a</plasmid>
    </source>
</reference>
<dbReference type="Proteomes" id="UP000276980">
    <property type="component" value="Plasmid pIC001A"/>
</dbReference>
<name>A0A3S9AQG4_ACIJO</name>
<dbReference type="AlphaFoldDB" id="A0A3S9AQG4"/>
<gene>
    <name evidence="3" type="ORF">CFH90_18160</name>
</gene>
<feature type="chain" id="PRO_5019108623" evidence="2">
    <location>
        <begin position="20"/>
        <end position="418"/>
    </location>
</feature>
<dbReference type="SUPFAM" id="SSF56935">
    <property type="entry name" value="Porins"/>
    <property type="match status" value="1"/>
</dbReference>
<proteinExistence type="predicted"/>
<evidence type="ECO:0000313" key="4">
    <source>
        <dbReference type="Proteomes" id="UP000276980"/>
    </source>
</evidence>
<dbReference type="Gene3D" id="2.40.160.60">
    <property type="entry name" value="Outer membrane protein transport protein (OMPP1/FadL/TodX)"/>
    <property type="match status" value="1"/>
</dbReference>